<protein>
    <submittedName>
        <fullName evidence="1">Uncharacterized protein</fullName>
    </submittedName>
</protein>
<proteinExistence type="predicted"/>
<organism evidence="1 2">
    <name type="scientific">Microbacterium sufflavum</name>
    <dbReference type="NCBI Taxonomy" id="2851649"/>
    <lineage>
        <taxon>Bacteria</taxon>
        <taxon>Bacillati</taxon>
        <taxon>Actinomycetota</taxon>
        <taxon>Actinomycetes</taxon>
        <taxon>Micrococcales</taxon>
        <taxon>Microbacteriaceae</taxon>
        <taxon>Microbacterium</taxon>
    </lineage>
</organism>
<gene>
    <name evidence="1" type="ORF">KV394_06520</name>
</gene>
<accession>A0ABY4IJP5</accession>
<sequence>MDDGDLSEIELVIDGDGISLIGRRELVEEFIEANKLRSRELDLSKLKTAFGAGAAVMKAGSEIAANSGRWMKLTEESWAAAQALPKVTNSTSKQLHATLRAPNGQFAKNLQFLKTPGSILTNPAMLAGVAGIMAQVAMQQTMDEITDYLAAIDQKVDDVLRAQKDAVLADIIGVDMMLEEALTIRKEVGGISEVTWSKVQASSMTIARTQAYALRQIEALAGKLQSKSVNELADSSKKIDGEVQEWLAVLAQCFYLQEAMGVIELDRVLQTSPEELEQHRVGLQRARMNRAELITRTTRQLLDRVDEAATLANSKVLFNPIESPAIVRSRNKVSDSVGTFHERLGIEASAEVRESRRWSSAATDTRDDLLKAGADGLDAAWRIGAESIQVAGRVGAESVDKAKEIAGSFADLAGRTFRRHSPKDTAGE</sequence>
<evidence type="ECO:0000313" key="2">
    <source>
        <dbReference type="Proteomes" id="UP000831467"/>
    </source>
</evidence>
<keyword evidence="2" id="KW-1185">Reference proteome</keyword>
<dbReference type="Proteomes" id="UP000831467">
    <property type="component" value="Chromosome"/>
</dbReference>
<evidence type="ECO:0000313" key="1">
    <source>
        <dbReference type="EMBL" id="UPL12834.1"/>
    </source>
</evidence>
<name>A0ABY4IJP5_9MICO</name>
<reference evidence="1 2" key="1">
    <citation type="submission" date="2021-06" db="EMBL/GenBank/DDBJ databases">
        <title>Genome-based taxonomic framework of Microbacterium strains isolated from marine environment, the description of four new species and reclassification of four preexisting species.</title>
        <authorList>
            <person name="Lee S.D."/>
            <person name="Kim S.-M."/>
            <person name="Byeon Y.-S."/>
            <person name="Yang H.L."/>
            <person name="Kim I.S."/>
        </authorList>
    </citation>
    <scope>NUCLEOTIDE SEQUENCE [LARGE SCALE GENOMIC DNA]</scope>
    <source>
        <strain evidence="1 2">SSW1-51</strain>
    </source>
</reference>
<dbReference type="EMBL" id="CP078076">
    <property type="protein sequence ID" value="UPL12834.1"/>
    <property type="molecule type" value="Genomic_DNA"/>
</dbReference>